<reference evidence="2 3" key="1">
    <citation type="submission" date="2023-07" db="EMBL/GenBank/DDBJ databases">
        <title>Sequencing the genomes of 1000 actinobacteria strains.</title>
        <authorList>
            <person name="Klenk H.-P."/>
        </authorList>
    </citation>
    <scope>NUCLEOTIDE SEQUENCE [LARGE SCALE GENOMIC DNA]</scope>
    <source>
        <strain evidence="2 3">DSM 46740</strain>
    </source>
</reference>
<keyword evidence="3" id="KW-1185">Reference proteome</keyword>
<organism evidence="2 3">
    <name type="scientific">Streptosporangium lutulentum</name>
    <dbReference type="NCBI Taxonomy" id="1461250"/>
    <lineage>
        <taxon>Bacteria</taxon>
        <taxon>Bacillati</taxon>
        <taxon>Actinomycetota</taxon>
        <taxon>Actinomycetes</taxon>
        <taxon>Streptosporangiales</taxon>
        <taxon>Streptosporangiaceae</taxon>
        <taxon>Streptosporangium</taxon>
    </lineage>
</organism>
<dbReference type="RefSeq" id="WP_307564543.1">
    <property type="nucleotide sequence ID" value="NZ_JAUSQU010000001.1"/>
</dbReference>
<accession>A0ABT9QL47</accession>
<sequence length="131" mass="13904">MASGQTVTESRAGGHEEEQVSDATAEKHDQELATVQRLLNVRGVRSCLIHTIALRMFGDGRLLPRGNLGLYAPELVVRSGAGWGITTVSVGSRSGCFLVSMRNGRGIETAPSVDPEKVADLILSAQFGGRV</sequence>
<comment type="caution">
    <text evidence="2">The sequence shown here is derived from an EMBL/GenBank/DDBJ whole genome shotgun (WGS) entry which is preliminary data.</text>
</comment>
<feature type="region of interest" description="Disordered" evidence="1">
    <location>
        <begin position="1"/>
        <end position="27"/>
    </location>
</feature>
<evidence type="ECO:0000256" key="1">
    <source>
        <dbReference type="SAM" id="MobiDB-lite"/>
    </source>
</evidence>
<gene>
    <name evidence="2" type="ORF">J2853_006665</name>
</gene>
<dbReference type="EMBL" id="JAUSQU010000001">
    <property type="protein sequence ID" value="MDP9847454.1"/>
    <property type="molecule type" value="Genomic_DNA"/>
</dbReference>
<proteinExistence type="predicted"/>
<evidence type="ECO:0000313" key="3">
    <source>
        <dbReference type="Proteomes" id="UP001225356"/>
    </source>
</evidence>
<name>A0ABT9QL47_9ACTN</name>
<feature type="compositionally biased region" description="Basic and acidic residues" evidence="1">
    <location>
        <begin position="12"/>
        <end position="27"/>
    </location>
</feature>
<dbReference type="Proteomes" id="UP001225356">
    <property type="component" value="Unassembled WGS sequence"/>
</dbReference>
<evidence type="ECO:0000313" key="2">
    <source>
        <dbReference type="EMBL" id="MDP9847454.1"/>
    </source>
</evidence>
<protein>
    <submittedName>
        <fullName evidence="2">Uncharacterized protein</fullName>
    </submittedName>
</protein>